<protein>
    <submittedName>
        <fullName evidence="1">Uncharacterized protein</fullName>
    </submittedName>
</protein>
<dbReference type="Proteomes" id="UP000614216">
    <property type="component" value="Unassembled WGS sequence"/>
</dbReference>
<organism evidence="1 2">
    <name type="scientific">Fulvivirga marina</name>
    <dbReference type="NCBI Taxonomy" id="2494733"/>
    <lineage>
        <taxon>Bacteria</taxon>
        <taxon>Pseudomonadati</taxon>
        <taxon>Bacteroidota</taxon>
        <taxon>Cytophagia</taxon>
        <taxon>Cytophagales</taxon>
        <taxon>Fulvivirgaceae</taxon>
        <taxon>Fulvivirga</taxon>
    </lineage>
</organism>
<reference evidence="1" key="1">
    <citation type="submission" date="2021-01" db="EMBL/GenBank/DDBJ databases">
        <title>Fulvivirga kasyanovii gen. nov., sp nov., a novel member of the phylum Bacteroidetes isolated from seawater in a mussel farm.</title>
        <authorList>
            <person name="Zhao L.-H."/>
            <person name="Wang Z.-J."/>
        </authorList>
    </citation>
    <scope>NUCLEOTIDE SEQUENCE</scope>
    <source>
        <strain evidence="1">29W222</strain>
    </source>
</reference>
<keyword evidence="2" id="KW-1185">Reference proteome</keyword>
<dbReference type="AlphaFoldDB" id="A0A937FVD4"/>
<dbReference type="EMBL" id="JAEUGD010000018">
    <property type="protein sequence ID" value="MBL6445678.1"/>
    <property type="molecule type" value="Genomic_DNA"/>
</dbReference>
<gene>
    <name evidence="1" type="ORF">JMN32_05120</name>
</gene>
<proteinExistence type="predicted"/>
<comment type="caution">
    <text evidence="1">The sequence shown here is derived from an EMBL/GenBank/DDBJ whole genome shotgun (WGS) entry which is preliminary data.</text>
</comment>
<name>A0A937FVD4_9BACT</name>
<sequence length="284" mass="33633">MEIDIKKFYFQDSLYSKTEISDDDLESLFRTVYFSGKIDSYCPYCKKETVFQGEPIRAKKKNPDLNSYNSEIFSFEDFTNEYDFDFLRNKDFRLSFKCLREEYSHRIYFYVRVEPDSIFKIGQNPSLAELTDSFVTRKYKKLLSNDKISEFNKAIGLHAHGVGIGSFVYLRRIFEGLIFETFDKVQENLGISKEKFRSARMSDKITFLKDYLPEYLIENKEIYGILSKGIHELDENFCKEVFPVIQDGLEFILEEKLIQLEKENRKKSNSQLIQKIKQDLNNGK</sequence>
<accession>A0A937FVD4</accession>
<evidence type="ECO:0000313" key="1">
    <source>
        <dbReference type="EMBL" id="MBL6445678.1"/>
    </source>
</evidence>
<dbReference type="RefSeq" id="WP_202855221.1">
    <property type="nucleotide sequence ID" value="NZ_JAEUGD010000018.1"/>
</dbReference>
<evidence type="ECO:0000313" key="2">
    <source>
        <dbReference type="Proteomes" id="UP000614216"/>
    </source>
</evidence>